<dbReference type="Proteomes" id="UP000033540">
    <property type="component" value="Unassembled WGS sequence"/>
</dbReference>
<evidence type="ECO:0008006" key="4">
    <source>
        <dbReference type="Google" id="ProtNLM"/>
    </source>
</evidence>
<proteinExistence type="predicted"/>
<comment type="caution">
    <text evidence="2">The sequence shown here is derived from an EMBL/GenBank/DDBJ whole genome shotgun (WGS) entry which is preliminary data.</text>
</comment>
<feature type="compositionally biased region" description="Basic and acidic residues" evidence="1">
    <location>
        <begin position="437"/>
        <end position="473"/>
    </location>
</feature>
<feature type="compositionally biased region" description="Low complexity" evidence="1">
    <location>
        <begin position="42"/>
        <end position="70"/>
    </location>
</feature>
<dbReference type="OrthoDB" id="4502132at2759"/>
<dbReference type="InterPro" id="IPR011333">
    <property type="entry name" value="SKP1/BTB/POZ_sf"/>
</dbReference>
<reference evidence="2 3" key="1">
    <citation type="submission" date="2015-02" db="EMBL/GenBank/DDBJ databases">
        <title>Draft genome sequence of Aspergillus parasiticus SU-1.</title>
        <authorList>
            <person name="Yu J."/>
            <person name="Fedorova N."/>
            <person name="Yin Y."/>
            <person name="Losada L."/>
            <person name="Zafar N."/>
            <person name="Taujale R."/>
            <person name="Ehrlich K.C."/>
            <person name="Bhatnagar D."/>
            <person name="Cleveland T.E."/>
            <person name="Bennett J.W."/>
            <person name="Nierman W.C."/>
        </authorList>
    </citation>
    <scope>NUCLEOTIDE SEQUENCE [LARGE SCALE GENOMIC DNA]</scope>
    <source>
        <strain evidence="3">ATCC 56775 / NRRL 5862 / SRRC 143 / SU-1</strain>
    </source>
</reference>
<organism evidence="2 3">
    <name type="scientific">Aspergillus parasiticus (strain ATCC 56775 / NRRL 5862 / SRRC 143 / SU-1)</name>
    <dbReference type="NCBI Taxonomy" id="1403190"/>
    <lineage>
        <taxon>Eukaryota</taxon>
        <taxon>Fungi</taxon>
        <taxon>Dikarya</taxon>
        <taxon>Ascomycota</taxon>
        <taxon>Pezizomycotina</taxon>
        <taxon>Eurotiomycetes</taxon>
        <taxon>Eurotiomycetidae</taxon>
        <taxon>Eurotiales</taxon>
        <taxon>Aspergillaceae</taxon>
        <taxon>Aspergillus</taxon>
        <taxon>Aspergillus subgen. Circumdati</taxon>
    </lineage>
</organism>
<feature type="compositionally biased region" description="Basic residues" evidence="1">
    <location>
        <begin position="25"/>
        <end position="41"/>
    </location>
</feature>
<protein>
    <recommendedName>
        <fullName evidence="4">BTB domain-containing protein</fullName>
    </recommendedName>
</protein>
<dbReference type="EMBL" id="JZEE01000232">
    <property type="protein sequence ID" value="KJK66781.1"/>
    <property type="molecule type" value="Genomic_DNA"/>
</dbReference>
<dbReference type="AlphaFoldDB" id="A0A0F0IHW9"/>
<evidence type="ECO:0000313" key="2">
    <source>
        <dbReference type="EMBL" id="KJK66781.1"/>
    </source>
</evidence>
<gene>
    <name evidence="2" type="ORF">P875_00127847</name>
</gene>
<dbReference type="STRING" id="1403190.A0A0F0IHW9"/>
<evidence type="ECO:0000313" key="3">
    <source>
        <dbReference type="Proteomes" id="UP000033540"/>
    </source>
</evidence>
<dbReference type="Gene3D" id="3.30.710.10">
    <property type="entry name" value="Potassium Channel Kv1.1, Chain A"/>
    <property type="match status" value="1"/>
</dbReference>
<name>A0A0F0IHW9_ASPPU</name>
<accession>A0A0F0IHW9</accession>
<evidence type="ECO:0000256" key="1">
    <source>
        <dbReference type="SAM" id="MobiDB-lite"/>
    </source>
</evidence>
<sequence length="473" mass="53591">MDQPSHIIDPDGEVTILLRNTTLSRKSKKRKKSKKDKKKRSVSSLVPVHPSLEPTQPATEEPAQEPAVEVPVEEPPDVPIEEPAVEMPIEELAVEIPVEEPAIEEPIEEPAVEMPLEELAVEMPLEELAVEIPVEEPATEMPVEVPVREQIETDLVREPLDETYFRIQVSAKHLILASPVFKKILTGGWKESVTYLQKGSVEITAESWDIEALLILLHAIHGQQYHVPRKLTLEMLAKVAVLVDYYDCKESVYIWSTIWIDALEEKIPETYSRDLLLWLWISCIFQLPAQFKESTSTVMSWSDGWITSLEFPIPSKVMEAINKHREEAINNLVTLLHDTCEALLSGTRGCCFECSSIMYGALTKEMRLDVVKMTDNRQKEYSNARKADIGIVLTRAEIVRLNNAGQKSKDKRAALDPGRQSMIATGDSAKRNRAKQYKKEDREKEREKEDYTKLLLKETGELKEQGSSRGADS</sequence>
<feature type="region of interest" description="Disordered" evidence="1">
    <location>
        <begin position="19"/>
        <end position="77"/>
    </location>
</feature>
<feature type="region of interest" description="Disordered" evidence="1">
    <location>
        <begin position="404"/>
        <end position="473"/>
    </location>
</feature>